<dbReference type="Proteomes" id="UP001589716">
    <property type="component" value="Unassembled WGS sequence"/>
</dbReference>
<feature type="compositionally biased region" description="Basic residues" evidence="1">
    <location>
        <begin position="229"/>
        <end position="250"/>
    </location>
</feature>
<accession>A0ABV5QQF4</accession>
<evidence type="ECO:0000256" key="1">
    <source>
        <dbReference type="SAM" id="MobiDB-lite"/>
    </source>
</evidence>
<evidence type="ECO:0000313" key="2">
    <source>
        <dbReference type="EMBL" id="MFB9554911.1"/>
    </source>
</evidence>
<sequence length="267" mass="30401">MRRDTPSGSLFLTDAGPARLPDLRMEMTDGRRMLLRQAGRPVLLARVDQDHGGVTVHRREGYRSPLPPLTAAEARRGPDWRHRFAGDLERVERGPLHAGRWLLAERRVFPPYVWRGDLVRDWPTAHLDWNDGWNGVLPLRPLSAPGDPRVKAYRRQAREGVLPPVLLWWLSPFDGWAVLDGHDRAVAALAEGRDPDTVVLVRVEDESEVARRAADLLGRHEDLRARTLPGRRRPGRLRGRRLPAVRRSPHARVADSRRTSRMGRLDA</sequence>
<comment type="caution">
    <text evidence="2">The sequence shown here is derived from an EMBL/GenBank/DDBJ whole genome shotgun (WGS) entry which is preliminary data.</text>
</comment>
<feature type="compositionally biased region" description="Basic and acidic residues" evidence="1">
    <location>
        <begin position="252"/>
        <end position="267"/>
    </location>
</feature>
<feature type="region of interest" description="Disordered" evidence="1">
    <location>
        <begin position="228"/>
        <end position="267"/>
    </location>
</feature>
<dbReference type="EMBL" id="JBHMCT010000008">
    <property type="protein sequence ID" value="MFB9554911.1"/>
    <property type="molecule type" value="Genomic_DNA"/>
</dbReference>
<gene>
    <name evidence="2" type="ORF">ACFFTP_11980</name>
</gene>
<evidence type="ECO:0000313" key="3">
    <source>
        <dbReference type="Proteomes" id="UP001589716"/>
    </source>
</evidence>
<dbReference type="RefSeq" id="WP_345488885.1">
    <property type="nucleotide sequence ID" value="NZ_BAAAWU010000001.1"/>
</dbReference>
<reference evidence="2 3" key="1">
    <citation type="submission" date="2024-09" db="EMBL/GenBank/DDBJ databases">
        <authorList>
            <person name="Sun Q."/>
            <person name="Mori K."/>
        </authorList>
    </citation>
    <scope>NUCLEOTIDE SEQUENCE [LARGE SCALE GENOMIC DNA]</scope>
    <source>
        <strain evidence="2 3">JCM 4414</strain>
    </source>
</reference>
<proteinExistence type="predicted"/>
<name>A0ABV5QQF4_9ACTN</name>
<keyword evidence="3" id="KW-1185">Reference proteome</keyword>
<protein>
    <submittedName>
        <fullName evidence="2">Uncharacterized protein</fullName>
    </submittedName>
</protein>
<organism evidence="2 3">
    <name type="scientific">Streptomyces roseoviridis</name>
    <dbReference type="NCBI Taxonomy" id="67361"/>
    <lineage>
        <taxon>Bacteria</taxon>
        <taxon>Bacillati</taxon>
        <taxon>Actinomycetota</taxon>
        <taxon>Actinomycetes</taxon>
        <taxon>Kitasatosporales</taxon>
        <taxon>Streptomycetaceae</taxon>
        <taxon>Streptomyces</taxon>
    </lineage>
</organism>